<accession>A0A543N739</accession>
<evidence type="ECO:0000313" key="3">
    <source>
        <dbReference type="Proteomes" id="UP000317422"/>
    </source>
</evidence>
<dbReference type="Gene3D" id="2.60.40.1120">
    <property type="entry name" value="Carboxypeptidase-like, regulatory domain"/>
    <property type="match status" value="1"/>
</dbReference>
<dbReference type="GO" id="GO:0030246">
    <property type="term" value="F:carbohydrate binding"/>
    <property type="evidence" value="ECO:0007669"/>
    <property type="project" value="InterPro"/>
</dbReference>
<dbReference type="EMBL" id="VFQC01000003">
    <property type="protein sequence ID" value="TQN27617.1"/>
    <property type="molecule type" value="Genomic_DNA"/>
</dbReference>
<evidence type="ECO:0000313" key="2">
    <source>
        <dbReference type="EMBL" id="TQN27617.1"/>
    </source>
</evidence>
<evidence type="ECO:0000256" key="1">
    <source>
        <dbReference type="SAM" id="MobiDB-lite"/>
    </source>
</evidence>
<reference evidence="2 3" key="1">
    <citation type="submission" date="2019-06" db="EMBL/GenBank/DDBJ databases">
        <title>Sequencing the genomes of 1000 actinobacteria strains.</title>
        <authorList>
            <person name="Klenk H.-P."/>
        </authorList>
    </citation>
    <scope>NUCLEOTIDE SEQUENCE [LARGE SCALE GENOMIC DNA]</scope>
    <source>
        <strain evidence="2 3">DSM 45015</strain>
    </source>
</reference>
<gene>
    <name evidence="2" type="ORF">FHX37_4341</name>
</gene>
<name>A0A543N739_9ACTN</name>
<protein>
    <recommendedName>
        <fullName evidence="4">Carboxypeptidase family protein</fullName>
    </recommendedName>
</protein>
<comment type="caution">
    <text evidence="2">The sequence shown here is derived from an EMBL/GenBank/DDBJ whole genome shotgun (WGS) entry which is preliminary data.</text>
</comment>
<dbReference type="AlphaFoldDB" id="A0A543N739"/>
<evidence type="ECO:0008006" key="4">
    <source>
        <dbReference type="Google" id="ProtNLM"/>
    </source>
</evidence>
<feature type="region of interest" description="Disordered" evidence="1">
    <location>
        <begin position="22"/>
        <end position="54"/>
    </location>
</feature>
<dbReference type="InterPro" id="IPR013784">
    <property type="entry name" value="Carb-bd-like_fold"/>
</dbReference>
<organism evidence="2 3">
    <name type="scientific">Haloactinospora alba</name>
    <dbReference type="NCBI Taxonomy" id="405555"/>
    <lineage>
        <taxon>Bacteria</taxon>
        <taxon>Bacillati</taxon>
        <taxon>Actinomycetota</taxon>
        <taxon>Actinomycetes</taxon>
        <taxon>Streptosporangiales</taxon>
        <taxon>Nocardiopsidaceae</taxon>
        <taxon>Haloactinospora</taxon>
    </lineage>
</organism>
<dbReference type="Proteomes" id="UP000317422">
    <property type="component" value="Unassembled WGS sequence"/>
</dbReference>
<dbReference type="SUPFAM" id="SSF49452">
    <property type="entry name" value="Starch-binding domain-like"/>
    <property type="match status" value="1"/>
</dbReference>
<keyword evidence="3" id="KW-1185">Reference proteome</keyword>
<proteinExistence type="predicted"/>
<sequence length="54" mass="5547">MLTGADGRYHWPLPPATYTLTAHCPEDGSGGGTGEVTGVVVTDGRESTADITVE</sequence>